<dbReference type="AlphaFoldDB" id="A0A4Q7N8A8"/>
<dbReference type="InterPro" id="IPR051178">
    <property type="entry name" value="TfdA_dioxygenase"/>
</dbReference>
<organism evidence="7 8">
    <name type="scientific">Pigmentiphaga kullae</name>
    <dbReference type="NCBI Taxonomy" id="151784"/>
    <lineage>
        <taxon>Bacteria</taxon>
        <taxon>Pseudomonadati</taxon>
        <taxon>Pseudomonadota</taxon>
        <taxon>Betaproteobacteria</taxon>
        <taxon>Burkholderiales</taxon>
        <taxon>Alcaligenaceae</taxon>
        <taxon>Pigmentiphaga</taxon>
    </lineage>
</organism>
<evidence type="ECO:0000256" key="3">
    <source>
        <dbReference type="ARBA" id="ARBA00022964"/>
    </source>
</evidence>
<dbReference type="RefSeq" id="WP_130360996.1">
    <property type="nucleotide sequence ID" value="NZ_SGXC01000003.1"/>
</dbReference>
<comment type="caution">
    <text evidence="7">The sequence shown here is derived from an EMBL/GenBank/DDBJ whole genome shotgun (WGS) entry which is preliminary data.</text>
</comment>
<evidence type="ECO:0000313" key="8">
    <source>
        <dbReference type="Proteomes" id="UP000292445"/>
    </source>
</evidence>
<evidence type="ECO:0000256" key="4">
    <source>
        <dbReference type="ARBA" id="ARBA00023002"/>
    </source>
</evidence>
<evidence type="ECO:0000259" key="6">
    <source>
        <dbReference type="Pfam" id="PF02668"/>
    </source>
</evidence>
<dbReference type="OrthoDB" id="8893262at2"/>
<evidence type="ECO:0000256" key="2">
    <source>
        <dbReference type="ARBA" id="ARBA00022723"/>
    </source>
</evidence>
<reference evidence="7 8" key="1">
    <citation type="submission" date="2019-02" db="EMBL/GenBank/DDBJ databases">
        <title>Genomic Encyclopedia of Type Strains, Phase IV (KMG-IV): sequencing the most valuable type-strain genomes for metagenomic binning, comparative biology and taxonomic classification.</title>
        <authorList>
            <person name="Goeker M."/>
        </authorList>
    </citation>
    <scope>NUCLEOTIDE SEQUENCE [LARGE SCALE GENOMIC DNA]</scope>
    <source>
        <strain evidence="7 8">K24</strain>
    </source>
</reference>
<comment type="similarity">
    <text evidence="1">Belongs to the TfdA dioxygenase family.</text>
</comment>
<keyword evidence="2" id="KW-0479">Metal-binding</keyword>
<keyword evidence="8" id="KW-1185">Reference proteome</keyword>
<accession>A0A4Q7N8A8</accession>
<dbReference type="Pfam" id="PF02668">
    <property type="entry name" value="TauD"/>
    <property type="match status" value="1"/>
</dbReference>
<dbReference type="GO" id="GO:0046872">
    <property type="term" value="F:metal ion binding"/>
    <property type="evidence" value="ECO:0007669"/>
    <property type="project" value="UniProtKB-KW"/>
</dbReference>
<dbReference type="InterPro" id="IPR003819">
    <property type="entry name" value="TauD/TfdA-like"/>
</dbReference>
<dbReference type="InterPro" id="IPR042098">
    <property type="entry name" value="TauD-like_sf"/>
</dbReference>
<keyword evidence="3 7" id="KW-0223">Dioxygenase</keyword>
<dbReference type="Gene3D" id="3.60.130.10">
    <property type="entry name" value="Clavaminate synthase-like"/>
    <property type="match status" value="1"/>
</dbReference>
<name>A0A4Q7N8A8_9BURK</name>
<dbReference type="EMBL" id="SGXC01000003">
    <property type="protein sequence ID" value="RZS78316.1"/>
    <property type="molecule type" value="Genomic_DNA"/>
</dbReference>
<proteinExistence type="inferred from homology"/>
<dbReference type="PANTHER" id="PTHR43779">
    <property type="entry name" value="DIOXYGENASE RV0097-RELATED"/>
    <property type="match status" value="1"/>
</dbReference>
<keyword evidence="4" id="KW-0560">Oxidoreductase</keyword>
<evidence type="ECO:0000313" key="7">
    <source>
        <dbReference type="EMBL" id="RZS78316.1"/>
    </source>
</evidence>
<feature type="domain" description="TauD/TfdA-like" evidence="6">
    <location>
        <begin position="5"/>
        <end position="280"/>
    </location>
</feature>
<evidence type="ECO:0000256" key="5">
    <source>
        <dbReference type="ARBA" id="ARBA00023004"/>
    </source>
</evidence>
<dbReference type="GO" id="GO:0016706">
    <property type="term" value="F:2-oxoglutarate-dependent dioxygenase activity"/>
    <property type="evidence" value="ECO:0007669"/>
    <property type="project" value="UniProtKB-ARBA"/>
</dbReference>
<sequence>MALSLTPLTPGFVAEASGLDLARPLDAAAVRAVEQAMDDYAVLVFRDQPLDQDQQIRFAQGFGPLDLGLRKVKGGAHRFDHAELADISNVTVDGSVAGRDHAKIVGNIANQLWHSDSSFQRPRAKYSMLSAVVVPQDGGQTEFADLRAAYDHLPDGMKAAIGDLQAVHYALHSRFLLGDTEYTQAQRDALPAVRWPLVQTDPRSGRKILFVGIHACEVVGMTVAEGRMLLLDLLEHATQREFVYRHHWRVGDLVMWDNTATLHRGRRFDFAQRRELRRATTEEVQLSAEARAAA</sequence>
<keyword evidence="5" id="KW-0408">Iron</keyword>
<evidence type="ECO:0000256" key="1">
    <source>
        <dbReference type="ARBA" id="ARBA00005896"/>
    </source>
</evidence>
<dbReference type="SUPFAM" id="SSF51197">
    <property type="entry name" value="Clavaminate synthase-like"/>
    <property type="match status" value="1"/>
</dbReference>
<gene>
    <name evidence="7" type="ORF">EV675_4961</name>
</gene>
<dbReference type="PANTHER" id="PTHR43779:SF3">
    <property type="entry name" value="(3R)-3-[(CARBOXYMETHYL)AMINO]FATTY ACID OXYGENASE_DECARBOXYLASE"/>
    <property type="match status" value="1"/>
</dbReference>
<dbReference type="Proteomes" id="UP000292445">
    <property type="component" value="Unassembled WGS sequence"/>
</dbReference>
<protein>
    <submittedName>
        <fullName evidence="7">Alpha-ketoglutarate-dependent 2,4-dichlorophenoxyacetate dioxygenase</fullName>
    </submittedName>
</protein>